<gene>
    <name evidence="5" type="ORF">FD04_GL000508</name>
</gene>
<dbReference type="InterPro" id="IPR037923">
    <property type="entry name" value="HTH-like"/>
</dbReference>
<dbReference type="AlphaFoldDB" id="A0A0R1LTH7"/>
<dbReference type="InterPro" id="IPR018060">
    <property type="entry name" value="HTH_AraC"/>
</dbReference>
<dbReference type="Pfam" id="PF07883">
    <property type="entry name" value="Cupin_2"/>
    <property type="match status" value="1"/>
</dbReference>
<comment type="caution">
    <text evidence="5">The sequence shown here is derived from an EMBL/GenBank/DDBJ whole genome shotgun (WGS) entry which is preliminary data.</text>
</comment>
<evidence type="ECO:0000313" key="5">
    <source>
        <dbReference type="EMBL" id="KRK98768.1"/>
    </source>
</evidence>
<accession>A0A0R1LTH7</accession>
<evidence type="ECO:0000256" key="3">
    <source>
        <dbReference type="ARBA" id="ARBA00023163"/>
    </source>
</evidence>
<dbReference type="GO" id="GO:0003700">
    <property type="term" value="F:DNA-binding transcription factor activity"/>
    <property type="evidence" value="ECO:0007669"/>
    <property type="project" value="InterPro"/>
</dbReference>
<keyword evidence="6" id="KW-1185">Reference proteome</keyword>
<dbReference type="Gene3D" id="2.60.120.10">
    <property type="entry name" value="Jelly Rolls"/>
    <property type="match status" value="1"/>
</dbReference>
<proteinExistence type="predicted"/>
<dbReference type="STRING" id="1423776.FD04_GL000508"/>
<dbReference type="PANTHER" id="PTHR43280">
    <property type="entry name" value="ARAC-FAMILY TRANSCRIPTIONAL REGULATOR"/>
    <property type="match status" value="1"/>
</dbReference>
<dbReference type="SUPFAM" id="SSF51215">
    <property type="entry name" value="Regulatory protein AraC"/>
    <property type="match status" value="1"/>
</dbReference>
<protein>
    <submittedName>
        <fullName evidence="5">AraC family transcriptional regulator</fullName>
    </submittedName>
</protein>
<keyword evidence="1" id="KW-0805">Transcription regulation</keyword>
<dbReference type="PANTHER" id="PTHR43280:SF28">
    <property type="entry name" value="HTH-TYPE TRANSCRIPTIONAL ACTIVATOR RHAS"/>
    <property type="match status" value="1"/>
</dbReference>
<evidence type="ECO:0000256" key="2">
    <source>
        <dbReference type="ARBA" id="ARBA00023125"/>
    </source>
</evidence>
<keyword evidence="2" id="KW-0238">DNA-binding</keyword>
<dbReference type="SMART" id="SM00342">
    <property type="entry name" value="HTH_ARAC"/>
    <property type="match status" value="1"/>
</dbReference>
<dbReference type="EMBL" id="AZEE01000027">
    <property type="protein sequence ID" value="KRK98768.1"/>
    <property type="molecule type" value="Genomic_DNA"/>
</dbReference>
<dbReference type="Gene3D" id="1.10.10.60">
    <property type="entry name" value="Homeodomain-like"/>
    <property type="match status" value="2"/>
</dbReference>
<dbReference type="Proteomes" id="UP000051160">
    <property type="component" value="Unassembled WGS sequence"/>
</dbReference>
<sequence length="305" mass="34627">MIWMKLILWRMVAIMEEQFTSIPVIESNLYLFGGLQRTVSGEWTLSEQTHRAFEVIGVLEGSQAIEIKGVATYVCHPGDVMIVAPGMTHALHNNDRSEPMSYVTFRFNSGSLDLRMSINKLTNQVFSRETTVAQLAISTVQQMLRDSRAVHLSRERLKVKLQMSLLNFLDGLMANFESKQLTDDQFSDREIEISRQIATAIEEKIEQGKIPEFSFGEICEALGISSGYGHRTFKKVYGVTPLHFIEEQKYRKARALLGSPEFSIEKVATIMGASSVSNFSKQFKKWSGLTPSKYQRQVIKRLSNK</sequence>
<dbReference type="PROSITE" id="PS01124">
    <property type="entry name" value="HTH_ARAC_FAMILY_2"/>
    <property type="match status" value="1"/>
</dbReference>
<evidence type="ECO:0000313" key="6">
    <source>
        <dbReference type="Proteomes" id="UP000051160"/>
    </source>
</evidence>
<dbReference type="GO" id="GO:0043565">
    <property type="term" value="F:sequence-specific DNA binding"/>
    <property type="evidence" value="ECO:0007669"/>
    <property type="project" value="InterPro"/>
</dbReference>
<dbReference type="SUPFAM" id="SSF46689">
    <property type="entry name" value="Homeodomain-like"/>
    <property type="match status" value="1"/>
</dbReference>
<name>A0A0R1LTH7_9LACO</name>
<dbReference type="Pfam" id="PF12833">
    <property type="entry name" value="HTH_18"/>
    <property type="match status" value="1"/>
</dbReference>
<keyword evidence="3" id="KW-0804">Transcription</keyword>
<feature type="domain" description="HTH araC/xylS-type" evidence="4">
    <location>
        <begin position="195"/>
        <end position="297"/>
    </location>
</feature>
<dbReference type="InterPro" id="IPR014710">
    <property type="entry name" value="RmlC-like_jellyroll"/>
</dbReference>
<evidence type="ECO:0000256" key="1">
    <source>
        <dbReference type="ARBA" id="ARBA00023015"/>
    </source>
</evidence>
<evidence type="ECO:0000259" key="4">
    <source>
        <dbReference type="PROSITE" id="PS01124"/>
    </source>
</evidence>
<reference evidence="5 6" key="1">
    <citation type="journal article" date="2015" name="Genome Announc.">
        <title>Expanding the biotechnology potential of lactobacilli through comparative genomics of 213 strains and associated genera.</title>
        <authorList>
            <person name="Sun Z."/>
            <person name="Harris H.M."/>
            <person name="McCann A."/>
            <person name="Guo C."/>
            <person name="Argimon S."/>
            <person name="Zhang W."/>
            <person name="Yang X."/>
            <person name="Jeffery I.B."/>
            <person name="Cooney J.C."/>
            <person name="Kagawa T.F."/>
            <person name="Liu W."/>
            <person name="Song Y."/>
            <person name="Salvetti E."/>
            <person name="Wrobel A."/>
            <person name="Rasinkangas P."/>
            <person name="Parkhill J."/>
            <person name="Rea M.C."/>
            <person name="O'Sullivan O."/>
            <person name="Ritari J."/>
            <person name="Douillard F.P."/>
            <person name="Paul Ross R."/>
            <person name="Yang R."/>
            <person name="Briner A.E."/>
            <person name="Felis G.E."/>
            <person name="de Vos W.M."/>
            <person name="Barrangou R."/>
            <person name="Klaenhammer T.R."/>
            <person name="Caufield P.W."/>
            <person name="Cui Y."/>
            <person name="Zhang H."/>
            <person name="O'Toole P.W."/>
        </authorList>
    </citation>
    <scope>NUCLEOTIDE SEQUENCE [LARGE SCALE GENOMIC DNA]</scope>
    <source>
        <strain evidence="5 6">DSM 19909</strain>
    </source>
</reference>
<dbReference type="InterPro" id="IPR009057">
    <property type="entry name" value="Homeodomain-like_sf"/>
</dbReference>
<dbReference type="InterPro" id="IPR013096">
    <property type="entry name" value="Cupin_2"/>
</dbReference>
<dbReference type="PATRIC" id="fig|1423776.4.peg.512"/>
<organism evidence="5 6">
    <name type="scientific">Secundilactobacillus odoratitofui DSM 19909 = JCM 15043</name>
    <dbReference type="NCBI Taxonomy" id="1423776"/>
    <lineage>
        <taxon>Bacteria</taxon>
        <taxon>Bacillati</taxon>
        <taxon>Bacillota</taxon>
        <taxon>Bacilli</taxon>
        <taxon>Lactobacillales</taxon>
        <taxon>Lactobacillaceae</taxon>
        <taxon>Secundilactobacillus</taxon>
    </lineage>
</organism>